<comment type="catalytic activity">
    <reaction evidence="1">
        <text>Hydrolysis of terminal non-reducing alpha-L-rhamnose residues in alpha-L-rhamnosides.</text>
        <dbReference type="EC" id="3.2.1.40"/>
    </reaction>
</comment>
<dbReference type="PANTHER" id="PTHR33307:SF6">
    <property type="entry name" value="ALPHA-RHAMNOSIDASE (EUROFUNG)-RELATED"/>
    <property type="match status" value="1"/>
</dbReference>
<dbReference type="Gene3D" id="2.60.420.10">
    <property type="entry name" value="Maltose phosphorylase, domain 3"/>
    <property type="match status" value="1"/>
</dbReference>
<dbReference type="PANTHER" id="PTHR33307">
    <property type="entry name" value="ALPHA-RHAMNOSIDASE (EUROFUNG)"/>
    <property type="match status" value="1"/>
</dbReference>
<dbReference type="GO" id="GO:0005975">
    <property type="term" value="P:carbohydrate metabolic process"/>
    <property type="evidence" value="ECO:0007669"/>
    <property type="project" value="InterPro"/>
</dbReference>
<keyword evidence="10" id="KW-1185">Reference proteome</keyword>
<keyword evidence="3" id="KW-0378">Hydrolase</keyword>
<dbReference type="PIRSF" id="PIRSF010631">
    <property type="entry name" value="A-rhamnsds"/>
    <property type="match status" value="1"/>
</dbReference>
<dbReference type="InterPro" id="IPR008979">
    <property type="entry name" value="Galactose-bd-like_sf"/>
</dbReference>
<dbReference type="Proteomes" id="UP000326979">
    <property type="component" value="Unassembled WGS sequence"/>
</dbReference>
<dbReference type="GO" id="GO:0030596">
    <property type="term" value="F:alpha-L-rhamnosidase activity"/>
    <property type="evidence" value="ECO:0007669"/>
    <property type="project" value="UniProtKB-EC"/>
</dbReference>
<dbReference type="EC" id="3.2.1.40" evidence="2"/>
<evidence type="ECO:0000259" key="8">
    <source>
        <dbReference type="Pfam" id="PF17390"/>
    </source>
</evidence>
<accession>A0A5N8W549</accession>
<feature type="domain" description="Alpha-L-rhamnosidase C-terminal" evidence="8">
    <location>
        <begin position="994"/>
        <end position="1070"/>
    </location>
</feature>
<dbReference type="Pfam" id="PF08531">
    <property type="entry name" value="Bac_rhamnosid_N"/>
    <property type="match status" value="1"/>
</dbReference>
<dbReference type="InterPro" id="IPR013783">
    <property type="entry name" value="Ig-like_fold"/>
</dbReference>
<gene>
    <name evidence="9" type="ORF">FNH04_22705</name>
</gene>
<dbReference type="InterPro" id="IPR016007">
    <property type="entry name" value="Alpha_rhamnosid"/>
</dbReference>
<dbReference type="Pfam" id="PF17390">
    <property type="entry name" value="Bac_rhamnosid_C"/>
    <property type="match status" value="1"/>
</dbReference>
<dbReference type="Gene3D" id="1.50.10.10">
    <property type="match status" value="1"/>
</dbReference>
<dbReference type="Pfam" id="PF05592">
    <property type="entry name" value="Bac_rhamnosid"/>
    <property type="match status" value="1"/>
</dbReference>
<dbReference type="InterPro" id="IPR013737">
    <property type="entry name" value="Bac_rhamnosid_N"/>
</dbReference>
<sequence length="1095" mass="121009">MGQFWNRRLFLKRTTAGAGAGFTALSTGPTATAGTPARGPRDDRAGALRVERTTVEYAEQLLGTDVEHPRLSWELSAPGHGARQSAYQVQVALAPLTFAARPVWDSGKVASDRSVGVPYEGPALRPRTRYHWRVRVWDGAGRPSRWSEVRWWETTLSEADWQARWIGADPSPQPPSLSGASWIWSPGTTSSDAPVGPCWFRAGLRLPDGTRVRRATVVATADDDFTLHLDGRQVLDAPEQQDGWRTGRAADVTEVTEEARAAGRPVVLTARVTNRPGASVNPGGLLVRLVVETEGGGPDEGTYELVTGADWRVTATEPQEGWQRPEFDDTAWDRAAVLAPYGQGPWGSGVSVAVPEQPAPLLRRAFTVRRRISRARLYLSGLAYYEAEINGRRVGRQVLDPGFTDYDETVLYAVHDVTELLRRGENAIGVTLGRGFFGMTTPNVWNWHRPPWHGEPRLLAQLEIDHPDGSRTTVASDGEWRITEGPTRSNSLYAGETYDARRAPRDWTRPNFDDSGWRKAGVQQAPRGALRAQPHDPIEITETVRPKEISELRPGVYVVDMGRTMAGWTRLTVRGAEAGTVVRLVHGEKLKADGSVQAETGHVPGRFQTDEYICAGGAREVWEPKFSYKGFRYVEVHGLPGRPAPEEVLGRLVHTRVEEVSSFACSEPFYEWLDGAMRRTVLNNLHGIPTDTPMYEKNGWTGDAQVGTPVMTYAFGVHRFLSKWLGDLADSQNGAGQIPVIVPSGGWGYQELAPAPEWTTVQPFVVRELYRAYGDERVAREHWETLTRYLDWELSRLRDGLAVTALGDWVAPGYEIPPEDTRLTATAYLHRALLHTAELGELLGDGAVVKRYREAAENLRAAFNEAFLSPEGHYRTAKDPGYRQTSNAIPLAFGLVPAGARTSVLDSLVADIEARGNHLNTGCLGTSVLLKVLCAHGRPDVAHAVATQRAYPSWGYWHANGADTMWEMWPLDSRSRDHYFLGTVAQWLYENVAGLRPGDAGYRTFSVRPDARTGVNWARTSIRTVRGEAAVSWSRLDRELRLSVRVPVGSTAEVHVPGRARDRVAAPKGAEFLRSDPAFVVFRVGHGEWTFTGPA</sequence>
<dbReference type="EMBL" id="VJZE01000164">
    <property type="protein sequence ID" value="MPY42607.1"/>
    <property type="molecule type" value="Genomic_DNA"/>
</dbReference>
<feature type="domain" description="Alpha-L-rhamnosidase six-hairpin glycosidase" evidence="7">
    <location>
        <begin position="659"/>
        <end position="992"/>
    </location>
</feature>
<protein>
    <recommendedName>
        <fullName evidence="2">alpha-L-rhamnosidase</fullName>
        <ecNumber evidence="2">3.2.1.40</ecNumber>
    </recommendedName>
</protein>
<proteinExistence type="predicted"/>
<feature type="domain" description="Bacterial alpha-L-rhamnosidase N-terminal" evidence="6">
    <location>
        <begin position="371"/>
        <end position="542"/>
    </location>
</feature>
<dbReference type="Pfam" id="PF17389">
    <property type="entry name" value="Bac_rhamnosid6H"/>
    <property type="match status" value="1"/>
</dbReference>
<evidence type="ECO:0000256" key="3">
    <source>
        <dbReference type="ARBA" id="ARBA00022801"/>
    </source>
</evidence>
<dbReference type="InterPro" id="IPR036116">
    <property type="entry name" value="FN3_sf"/>
</dbReference>
<evidence type="ECO:0000259" key="5">
    <source>
        <dbReference type="Pfam" id="PF05592"/>
    </source>
</evidence>
<dbReference type="PROSITE" id="PS51318">
    <property type="entry name" value="TAT"/>
    <property type="match status" value="1"/>
</dbReference>
<dbReference type="Pfam" id="PF25788">
    <property type="entry name" value="Ig_Rha78A_N"/>
    <property type="match status" value="1"/>
</dbReference>
<dbReference type="SUPFAM" id="SSF49785">
    <property type="entry name" value="Galactose-binding domain-like"/>
    <property type="match status" value="1"/>
</dbReference>
<evidence type="ECO:0000313" key="10">
    <source>
        <dbReference type="Proteomes" id="UP000326979"/>
    </source>
</evidence>
<feature type="compositionally biased region" description="Basic and acidic residues" evidence="4">
    <location>
        <begin position="504"/>
        <end position="517"/>
    </location>
</feature>
<evidence type="ECO:0000256" key="1">
    <source>
        <dbReference type="ARBA" id="ARBA00001445"/>
    </source>
</evidence>
<dbReference type="RefSeq" id="WP_152787082.1">
    <property type="nucleotide sequence ID" value="NZ_BAABEQ010000005.1"/>
</dbReference>
<dbReference type="Gene3D" id="2.60.40.10">
    <property type="entry name" value="Immunoglobulins"/>
    <property type="match status" value="1"/>
</dbReference>
<evidence type="ECO:0000256" key="4">
    <source>
        <dbReference type="SAM" id="MobiDB-lite"/>
    </source>
</evidence>
<dbReference type="OrthoDB" id="9761045at2"/>
<evidence type="ECO:0000259" key="7">
    <source>
        <dbReference type="Pfam" id="PF17389"/>
    </source>
</evidence>
<dbReference type="InterPro" id="IPR008902">
    <property type="entry name" value="Rhamnosid_concanavalin"/>
</dbReference>
<feature type="domain" description="Alpha-L-rhamnosidase concanavalin-like" evidence="5">
    <location>
        <begin position="551"/>
        <end position="654"/>
    </location>
</feature>
<dbReference type="SUPFAM" id="SSF48208">
    <property type="entry name" value="Six-hairpin glycosidases"/>
    <property type="match status" value="1"/>
</dbReference>
<dbReference type="SUPFAM" id="SSF49265">
    <property type="entry name" value="Fibronectin type III"/>
    <property type="match status" value="1"/>
</dbReference>
<dbReference type="AlphaFoldDB" id="A0A5N8W549"/>
<dbReference type="InterPro" id="IPR012341">
    <property type="entry name" value="6hp_glycosidase-like_sf"/>
</dbReference>
<dbReference type="InterPro" id="IPR035398">
    <property type="entry name" value="Bac_rhamnosid_C"/>
</dbReference>
<reference evidence="9 10" key="1">
    <citation type="submission" date="2019-07" db="EMBL/GenBank/DDBJ databases">
        <title>New species of Amycolatopsis and Streptomyces.</title>
        <authorList>
            <person name="Duangmal K."/>
            <person name="Teo W.F.A."/>
            <person name="Lipun K."/>
        </authorList>
    </citation>
    <scope>NUCLEOTIDE SEQUENCE [LARGE SCALE GENOMIC DNA]</scope>
    <source>
        <strain evidence="9 10">TISTR 2346</strain>
    </source>
</reference>
<feature type="region of interest" description="Disordered" evidence="4">
    <location>
        <begin position="504"/>
        <end position="531"/>
    </location>
</feature>
<name>A0A5N8W549_9ACTN</name>
<dbReference type="InterPro" id="IPR006311">
    <property type="entry name" value="TAT_signal"/>
</dbReference>
<comment type="caution">
    <text evidence="9">The sequence shown here is derived from an EMBL/GenBank/DDBJ whole genome shotgun (WGS) entry which is preliminary data.</text>
</comment>
<evidence type="ECO:0000256" key="2">
    <source>
        <dbReference type="ARBA" id="ARBA00012652"/>
    </source>
</evidence>
<evidence type="ECO:0000259" key="6">
    <source>
        <dbReference type="Pfam" id="PF08531"/>
    </source>
</evidence>
<dbReference type="InterPro" id="IPR008928">
    <property type="entry name" value="6-hairpin_glycosidase_sf"/>
</dbReference>
<dbReference type="InterPro" id="IPR035396">
    <property type="entry name" value="Bac_rhamnosid6H"/>
</dbReference>
<evidence type="ECO:0000313" key="9">
    <source>
        <dbReference type="EMBL" id="MPY42607.1"/>
    </source>
</evidence>
<dbReference type="Gene3D" id="2.60.120.260">
    <property type="entry name" value="Galactose-binding domain-like"/>
    <property type="match status" value="3"/>
</dbReference>
<organism evidence="9 10">
    <name type="scientific">Streptomyces phyllanthi</name>
    <dbReference type="NCBI Taxonomy" id="1803180"/>
    <lineage>
        <taxon>Bacteria</taxon>
        <taxon>Bacillati</taxon>
        <taxon>Actinomycetota</taxon>
        <taxon>Actinomycetes</taxon>
        <taxon>Kitasatosporales</taxon>
        <taxon>Streptomycetaceae</taxon>
        <taxon>Streptomyces</taxon>
    </lineage>
</organism>